<organism evidence="2 3">
    <name type="scientific">Mycena alexandri</name>
    <dbReference type="NCBI Taxonomy" id="1745969"/>
    <lineage>
        <taxon>Eukaryota</taxon>
        <taxon>Fungi</taxon>
        <taxon>Dikarya</taxon>
        <taxon>Basidiomycota</taxon>
        <taxon>Agaricomycotina</taxon>
        <taxon>Agaricomycetes</taxon>
        <taxon>Agaricomycetidae</taxon>
        <taxon>Agaricales</taxon>
        <taxon>Marasmiineae</taxon>
        <taxon>Mycenaceae</taxon>
        <taxon>Mycena</taxon>
    </lineage>
</organism>
<evidence type="ECO:0000313" key="3">
    <source>
        <dbReference type="Proteomes" id="UP001218188"/>
    </source>
</evidence>
<evidence type="ECO:0000313" key="2">
    <source>
        <dbReference type="EMBL" id="KAJ7038346.1"/>
    </source>
</evidence>
<comment type="caution">
    <text evidence="2">The sequence shown here is derived from an EMBL/GenBank/DDBJ whole genome shotgun (WGS) entry which is preliminary data.</text>
</comment>
<name>A0AAD6X809_9AGAR</name>
<keyword evidence="3" id="KW-1185">Reference proteome</keyword>
<gene>
    <name evidence="2" type="ORF">C8F04DRAFT_934991</name>
</gene>
<feature type="region of interest" description="Disordered" evidence="1">
    <location>
        <begin position="1"/>
        <end position="49"/>
    </location>
</feature>
<feature type="compositionally biased region" description="Pro residues" evidence="1">
    <location>
        <begin position="1"/>
        <end position="37"/>
    </location>
</feature>
<sequence length="228" mass="25068">PTSPRPSSRPGPPAGPRPSSRPGPPAGPRPSSRPGPPAASMGEDLDSIPACPPDAAAWFSAAYSDITKANLGSSFNALLAAFSDLERAFKWDKGKKNQELGKVNRPPAVSNWISRARGSRARPEADTVPKIPSLAVYERDWWKWWATLQPQWRVESPGRSNRFLRETYPALSPDNWNPLRVPGQNGMLSVVAALYWWGLKNSAVGEREDKESWSEAVADVKWMVKGML</sequence>
<accession>A0AAD6X809</accession>
<dbReference type="EMBL" id="JARJCM010000033">
    <property type="protein sequence ID" value="KAJ7038346.1"/>
    <property type="molecule type" value="Genomic_DNA"/>
</dbReference>
<dbReference type="AlphaFoldDB" id="A0AAD6X809"/>
<evidence type="ECO:0000256" key="1">
    <source>
        <dbReference type="SAM" id="MobiDB-lite"/>
    </source>
</evidence>
<feature type="non-terminal residue" evidence="2">
    <location>
        <position position="228"/>
    </location>
</feature>
<feature type="non-terminal residue" evidence="2">
    <location>
        <position position="1"/>
    </location>
</feature>
<proteinExistence type="predicted"/>
<reference evidence="2" key="1">
    <citation type="submission" date="2023-03" db="EMBL/GenBank/DDBJ databases">
        <title>Massive genome expansion in bonnet fungi (Mycena s.s.) driven by repeated elements and novel gene families across ecological guilds.</title>
        <authorList>
            <consortium name="Lawrence Berkeley National Laboratory"/>
            <person name="Harder C.B."/>
            <person name="Miyauchi S."/>
            <person name="Viragh M."/>
            <person name="Kuo A."/>
            <person name="Thoen E."/>
            <person name="Andreopoulos B."/>
            <person name="Lu D."/>
            <person name="Skrede I."/>
            <person name="Drula E."/>
            <person name="Henrissat B."/>
            <person name="Morin E."/>
            <person name="Kohler A."/>
            <person name="Barry K."/>
            <person name="LaButti K."/>
            <person name="Morin E."/>
            <person name="Salamov A."/>
            <person name="Lipzen A."/>
            <person name="Mereny Z."/>
            <person name="Hegedus B."/>
            <person name="Baldrian P."/>
            <person name="Stursova M."/>
            <person name="Weitz H."/>
            <person name="Taylor A."/>
            <person name="Grigoriev I.V."/>
            <person name="Nagy L.G."/>
            <person name="Martin F."/>
            <person name="Kauserud H."/>
        </authorList>
    </citation>
    <scope>NUCLEOTIDE SEQUENCE</scope>
    <source>
        <strain evidence="2">CBHHK200</strain>
    </source>
</reference>
<dbReference type="Proteomes" id="UP001218188">
    <property type="component" value="Unassembled WGS sequence"/>
</dbReference>
<protein>
    <submittedName>
        <fullName evidence="2">Uncharacterized protein</fullName>
    </submittedName>
</protein>